<evidence type="ECO:0000313" key="2">
    <source>
        <dbReference type="EMBL" id="MBX42339.1"/>
    </source>
</evidence>
<name>A0A2P2NIQ9_RHIMU</name>
<dbReference type="PANTHER" id="PTHR37206:SF1">
    <property type="entry name" value="TRANSMEMBRANE PROTEIN"/>
    <property type="match status" value="1"/>
</dbReference>
<accession>A0A2P2NIQ9</accession>
<organism evidence="2">
    <name type="scientific">Rhizophora mucronata</name>
    <name type="common">Asiatic mangrove</name>
    <dbReference type="NCBI Taxonomy" id="61149"/>
    <lineage>
        <taxon>Eukaryota</taxon>
        <taxon>Viridiplantae</taxon>
        <taxon>Streptophyta</taxon>
        <taxon>Embryophyta</taxon>
        <taxon>Tracheophyta</taxon>
        <taxon>Spermatophyta</taxon>
        <taxon>Magnoliopsida</taxon>
        <taxon>eudicotyledons</taxon>
        <taxon>Gunneridae</taxon>
        <taxon>Pentapetalae</taxon>
        <taxon>rosids</taxon>
        <taxon>fabids</taxon>
        <taxon>Malpighiales</taxon>
        <taxon>Rhizophoraceae</taxon>
        <taxon>Rhizophora</taxon>
    </lineage>
</organism>
<protein>
    <recommendedName>
        <fullName evidence="3">Transmembrane protein</fullName>
    </recommendedName>
</protein>
<dbReference type="AlphaFoldDB" id="A0A2P2NIQ9"/>
<keyword evidence="1" id="KW-1133">Transmembrane helix</keyword>
<reference evidence="2" key="1">
    <citation type="submission" date="2018-02" db="EMBL/GenBank/DDBJ databases">
        <title>Rhizophora mucronata_Transcriptome.</title>
        <authorList>
            <person name="Meera S.P."/>
            <person name="Sreeshan A."/>
            <person name="Augustine A."/>
        </authorList>
    </citation>
    <scope>NUCLEOTIDE SEQUENCE</scope>
    <source>
        <tissue evidence="2">Leaf</tissue>
    </source>
</reference>
<keyword evidence="1" id="KW-0472">Membrane</keyword>
<evidence type="ECO:0000256" key="1">
    <source>
        <dbReference type="SAM" id="Phobius"/>
    </source>
</evidence>
<evidence type="ECO:0008006" key="3">
    <source>
        <dbReference type="Google" id="ProtNLM"/>
    </source>
</evidence>
<dbReference type="EMBL" id="GGEC01061855">
    <property type="protein sequence ID" value="MBX42339.1"/>
    <property type="molecule type" value="Transcribed_RNA"/>
</dbReference>
<feature type="transmembrane region" description="Helical" evidence="1">
    <location>
        <begin position="164"/>
        <end position="181"/>
    </location>
</feature>
<sequence length="236" mass="26929">MVEVEHDHVFLDSLTIGNDLELLDHSHHSSSIPDTSQTTYYHKSFLKQRQRSMVSIRDASLVGTNSAADDDFHVFPPSSHENLIPSNFDLDPTKYPSPPLASAYYPPPVSDPNPENSPPFSVSPVPRWWFVALQVLRSKIINLGSRFRRYVVGDGRNRTVYHSFWNVAFAAATVVAWWLCVRIKRRWPREEHVGHLLRIIREKDEMIIQLLNQMAQMNEVLLTHHKALAAKLAGSG</sequence>
<keyword evidence="1" id="KW-0812">Transmembrane</keyword>
<dbReference type="PANTHER" id="PTHR37206">
    <property type="entry name" value="TRANSMEMBRANE PROTEIN"/>
    <property type="match status" value="1"/>
</dbReference>
<proteinExistence type="predicted"/>